<keyword evidence="7" id="KW-0479">Metal-binding</keyword>
<evidence type="ECO:0000256" key="7">
    <source>
        <dbReference type="ARBA" id="ARBA00022723"/>
    </source>
</evidence>
<dbReference type="PANTHER" id="PTHR43690">
    <property type="entry name" value="NARDILYSIN"/>
    <property type="match status" value="1"/>
</dbReference>
<evidence type="ECO:0000256" key="3">
    <source>
        <dbReference type="ARBA" id="ARBA00007261"/>
    </source>
</evidence>
<dbReference type="InterPro" id="IPR032632">
    <property type="entry name" value="Peptidase_M16_M"/>
</dbReference>
<evidence type="ECO:0000256" key="15">
    <source>
        <dbReference type="SAM" id="SignalP"/>
    </source>
</evidence>
<evidence type="ECO:0000259" key="16">
    <source>
        <dbReference type="Pfam" id="PF00675"/>
    </source>
</evidence>
<dbReference type="InterPro" id="IPR007863">
    <property type="entry name" value="Peptidase_M16_C"/>
</dbReference>
<evidence type="ECO:0000256" key="9">
    <source>
        <dbReference type="ARBA" id="ARBA00022833"/>
    </source>
</evidence>
<accession>A0ABY1ZQH0</accession>
<dbReference type="InterPro" id="IPR011765">
    <property type="entry name" value="Pept_M16_N"/>
</dbReference>
<evidence type="ECO:0000259" key="19">
    <source>
        <dbReference type="Pfam" id="PF22456"/>
    </source>
</evidence>
<keyword evidence="21" id="KW-1185">Reference proteome</keyword>
<reference evidence="20 21" key="1">
    <citation type="submission" date="2019-02" db="EMBL/GenBank/DDBJ databases">
        <title>Marinobacter halodurans sp. nov., a marine bacterium isolated from sea tidal flat.</title>
        <authorList>
            <person name="Yoo Y."/>
            <person name="Lee D.W."/>
            <person name="Kim B.S."/>
            <person name="Kim J.-J."/>
        </authorList>
    </citation>
    <scope>NUCLEOTIDE SEQUENCE [LARGE SCALE GENOMIC DNA]</scope>
    <source>
        <strain evidence="20 21">YJ-S3-2</strain>
    </source>
</reference>
<protein>
    <recommendedName>
        <fullName evidence="5">Protease 3</fullName>
        <ecNumber evidence="4">3.4.24.55</ecNumber>
    </recommendedName>
    <alternativeName>
        <fullName evidence="13">Pitrilysin</fullName>
    </alternativeName>
    <alternativeName>
        <fullName evidence="12">Protease III</fullName>
    </alternativeName>
    <alternativeName>
        <fullName evidence="11">Protease pi</fullName>
    </alternativeName>
</protein>
<feature type="domain" description="Peptidase M16 N-terminal" evidence="16">
    <location>
        <begin position="51"/>
        <end position="168"/>
    </location>
</feature>
<gene>
    <name evidence="20" type="ORF">EZI54_08230</name>
</gene>
<dbReference type="InterPro" id="IPR050626">
    <property type="entry name" value="Peptidase_M16"/>
</dbReference>
<dbReference type="Proteomes" id="UP000313645">
    <property type="component" value="Unassembled WGS sequence"/>
</dbReference>
<keyword evidence="9" id="KW-0862">Zinc</keyword>
<organism evidence="20 21">
    <name type="scientific">Marinobacter halodurans</name>
    <dbReference type="NCBI Taxonomy" id="2528979"/>
    <lineage>
        <taxon>Bacteria</taxon>
        <taxon>Pseudomonadati</taxon>
        <taxon>Pseudomonadota</taxon>
        <taxon>Gammaproteobacteria</taxon>
        <taxon>Pseudomonadales</taxon>
        <taxon>Marinobacteraceae</taxon>
        <taxon>Marinobacter</taxon>
    </lineage>
</organism>
<dbReference type="EC" id="3.4.24.55" evidence="4"/>
<keyword evidence="8" id="KW-0378">Hydrolase</keyword>
<dbReference type="InterPro" id="IPR011249">
    <property type="entry name" value="Metalloenz_LuxS/M16"/>
</dbReference>
<evidence type="ECO:0000256" key="12">
    <source>
        <dbReference type="ARBA" id="ARBA00031184"/>
    </source>
</evidence>
<keyword evidence="15" id="KW-0732">Signal</keyword>
<dbReference type="Pfam" id="PF22456">
    <property type="entry name" value="PqqF-like_C_4"/>
    <property type="match status" value="1"/>
</dbReference>
<comment type="cofactor">
    <cofactor evidence="1">
        <name>Zn(2+)</name>
        <dbReference type="ChEBI" id="CHEBI:29105"/>
    </cofactor>
</comment>
<feature type="domain" description="Coenzyme PQQ synthesis protein F-like C-terminal lobe" evidence="19">
    <location>
        <begin position="773"/>
        <end position="872"/>
    </location>
</feature>
<comment type="caution">
    <text evidence="20">The sequence shown here is derived from an EMBL/GenBank/DDBJ whole genome shotgun (WGS) entry which is preliminary data.</text>
</comment>
<evidence type="ECO:0000256" key="1">
    <source>
        <dbReference type="ARBA" id="ARBA00001947"/>
    </source>
</evidence>
<evidence type="ECO:0000256" key="8">
    <source>
        <dbReference type="ARBA" id="ARBA00022801"/>
    </source>
</evidence>
<dbReference type="InterPro" id="IPR054734">
    <property type="entry name" value="PqqF-like_C_4"/>
</dbReference>
<dbReference type="Pfam" id="PF00675">
    <property type="entry name" value="Peptidase_M16"/>
    <property type="match status" value="1"/>
</dbReference>
<evidence type="ECO:0000256" key="5">
    <source>
        <dbReference type="ARBA" id="ARBA00017565"/>
    </source>
</evidence>
<evidence type="ECO:0000256" key="10">
    <source>
        <dbReference type="ARBA" id="ARBA00023049"/>
    </source>
</evidence>
<feature type="domain" description="Peptidase M16 middle/third" evidence="18">
    <location>
        <begin position="395"/>
        <end position="673"/>
    </location>
</feature>
<evidence type="ECO:0000313" key="21">
    <source>
        <dbReference type="Proteomes" id="UP000313645"/>
    </source>
</evidence>
<evidence type="ECO:0000313" key="20">
    <source>
        <dbReference type="EMBL" id="TBW56631.1"/>
    </source>
</evidence>
<proteinExistence type="inferred from homology"/>
<comment type="function">
    <text evidence="2">Endopeptidase that degrades small peptides of less than 7 kDa, such as glucagon and insulin.</text>
</comment>
<dbReference type="PROSITE" id="PS00143">
    <property type="entry name" value="INSULINASE"/>
    <property type="match status" value="1"/>
</dbReference>
<name>A0ABY1ZQH0_9GAMM</name>
<evidence type="ECO:0000256" key="13">
    <source>
        <dbReference type="ARBA" id="ARBA00033450"/>
    </source>
</evidence>
<keyword evidence="10" id="KW-0482">Metalloprotease</keyword>
<comment type="similarity">
    <text evidence="3 14">Belongs to the peptidase M16 family.</text>
</comment>
<feature type="domain" description="Peptidase M16 C-terminal" evidence="17">
    <location>
        <begin position="211"/>
        <end position="389"/>
    </location>
</feature>
<dbReference type="PANTHER" id="PTHR43690:SF18">
    <property type="entry name" value="INSULIN-DEGRADING ENZYME-RELATED"/>
    <property type="match status" value="1"/>
</dbReference>
<feature type="chain" id="PRO_5047193018" description="Protease 3" evidence="15">
    <location>
        <begin position="27"/>
        <end position="940"/>
    </location>
</feature>
<evidence type="ECO:0000259" key="18">
    <source>
        <dbReference type="Pfam" id="PF16187"/>
    </source>
</evidence>
<keyword evidence="6" id="KW-0645">Protease</keyword>
<evidence type="ECO:0000256" key="6">
    <source>
        <dbReference type="ARBA" id="ARBA00022670"/>
    </source>
</evidence>
<dbReference type="InterPro" id="IPR001431">
    <property type="entry name" value="Pept_M16_Zn_BS"/>
</dbReference>
<feature type="signal peptide" evidence="15">
    <location>
        <begin position="1"/>
        <end position="26"/>
    </location>
</feature>
<dbReference type="SUPFAM" id="SSF63411">
    <property type="entry name" value="LuxS/MPP-like metallohydrolase"/>
    <property type="match status" value="4"/>
</dbReference>
<evidence type="ECO:0000256" key="14">
    <source>
        <dbReference type="RuleBase" id="RU004447"/>
    </source>
</evidence>
<dbReference type="Pfam" id="PF05193">
    <property type="entry name" value="Peptidase_M16_C"/>
    <property type="match status" value="1"/>
</dbReference>
<evidence type="ECO:0000256" key="11">
    <source>
        <dbReference type="ARBA" id="ARBA00029597"/>
    </source>
</evidence>
<sequence>MLIGHRSPFRLLVLLLFVTLPHLALAAATPVKSPNDDNQYRYLVLDNGLQVLLISDPDADKGAAAMNVAVGSGNDPENRQGLAHFLEHMLFLGTKKYPKPGEYQQFITSHGGSHNAFTAFRDTNFFFDIQADSLEPALDRFAQQFSAPLFTADLVEREKNAVNSEYSSKLKDDGRRYFSAEKAVFNPEHPYSRFAVGSLDTLADRPGDPVRQDLVDFWKSHYSANLMTLVVYGRQSLDALEKMVRPRFSRIENRHLDKTDYNAPLFKPGFLPAFMQVQSLKDMRQLDLTFPLPSMEEEYADKPTGYVANLIGHEGQGSLLNVLKNAGLADSLSAGQGQDDGHQTSFNISISLTPKGAENWKTVVALTFDYIDRIRKDGIQKTYYDELKQLSDIGFRFQENSSPIHKVSSLAMQLQRVAPKDVLQAPYMMQDYTPEKYRAVLKQLTPDNALISLMTPKALPKDAPRTKWYDTPYQVRSFNAADLEDAPKDLVAQLGLPAPNPFIPENFAMVDGKTMDHPIALSGQVAPKVWYARDKRFGAPKADVYLSLRSPLTRDSARGQVLTSLLVDSIKDNLNAYAYPAQLAGLDYAVYNHLRGMTIRVSGYDDKLHVLLRRIMNQVAHPDIDAQRFQINRQQLIDDLRNQKKSKPVQQAAMKLQSALIEGAWSVDDKLAAANAVTLSDLRDFAGQFLAEVDPVMLAHGNLTEAAAMNLQRQANAILFSDSTIDDVPRSGVRQLPKGELTVNLQVDHPDTGYALYLQGDSTDFDERARFDVLAQIIGAPFYESLRTQQQLGYIVSASSFEMLEVPALGFMIQSPKASAAAIDQAVSDFLKGFDKNLADMSKVDLEREKQAVLSQLLAQDRRLSEVSERYWQEIDRGEFDFDSRQQLARAIRNVTLDDVLTTYRQTIEPRLHSLRVSTGAGKAADDSALAQLKSAPFVY</sequence>
<evidence type="ECO:0000259" key="17">
    <source>
        <dbReference type="Pfam" id="PF05193"/>
    </source>
</evidence>
<dbReference type="Pfam" id="PF16187">
    <property type="entry name" value="Peptidase_M16_M"/>
    <property type="match status" value="1"/>
</dbReference>
<dbReference type="Gene3D" id="3.30.830.10">
    <property type="entry name" value="Metalloenzyme, LuxS/M16 peptidase-like"/>
    <property type="match status" value="4"/>
</dbReference>
<evidence type="ECO:0000256" key="2">
    <source>
        <dbReference type="ARBA" id="ARBA00002184"/>
    </source>
</evidence>
<dbReference type="EMBL" id="SJDL01000010">
    <property type="protein sequence ID" value="TBW56631.1"/>
    <property type="molecule type" value="Genomic_DNA"/>
</dbReference>
<evidence type="ECO:0000256" key="4">
    <source>
        <dbReference type="ARBA" id="ARBA00012449"/>
    </source>
</evidence>